<evidence type="ECO:0000256" key="1">
    <source>
        <dbReference type="SAM" id="Phobius"/>
    </source>
</evidence>
<evidence type="ECO:0000313" key="3">
    <source>
        <dbReference type="Proteomes" id="UP001054945"/>
    </source>
</evidence>
<protein>
    <submittedName>
        <fullName evidence="2">Uncharacterized protein</fullName>
    </submittedName>
</protein>
<keyword evidence="1" id="KW-0812">Transmembrane</keyword>
<gene>
    <name evidence="2" type="ORF">CEXT_556051</name>
</gene>
<keyword evidence="1" id="KW-0472">Membrane</keyword>
<dbReference type="Proteomes" id="UP001054945">
    <property type="component" value="Unassembled WGS sequence"/>
</dbReference>
<reference evidence="2 3" key="1">
    <citation type="submission" date="2021-06" db="EMBL/GenBank/DDBJ databases">
        <title>Caerostris extrusa draft genome.</title>
        <authorList>
            <person name="Kono N."/>
            <person name="Arakawa K."/>
        </authorList>
    </citation>
    <scope>NUCLEOTIDE SEQUENCE [LARGE SCALE GENOMIC DNA]</scope>
</reference>
<feature type="transmembrane region" description="Helical" evidence="1">
    <location>
        <begin position="29"/>
        <end position="49"/>
    </location>
</feature>
<dbReference type="EMBL" id="BPLR01012782">
    <property type="protein sequence ID" value="GIY56582.1"/>
    <property type="molecule type" value="Genomic_DNA"/>
</dbReference>
<keyword evidence="1" id="KW-1133">Transmembrane helix</keyword>
<proteinExistence type="predicted"/>
<accession>A0AAV4UFK5</accession>
<comment type="caution">
    <text evidence="2">The sequence shown here is derived from an EMBL/GenBank/DDBJ whole genome shotgun (WGS) entry which is preliminary data.</text>
</comment>
<keyword evidence="3" id="KW-1185">Reference proteome</keyword>
<name>A0AAV4UFK5_CAEEX</name>
<dbReference type="AlphaFoldDB" id="A0AAV4UFK5"/>
<organism evidence="2 3">
    <name type="scientific">Caerostris extrusa</name>
    <name type="common">Bark spider</name>
    <name type="synonym">Caerostris bankana</name>
    <dbReference type="NCBI Taxonomy" id="172846"/>
    <lineage>
        <taxon>Eukaryota</taxon>
        <taxon>Metazoa</taxon>
        <taxon>Ecdysozoa</taxon>
        <taxon>Arthropoda</taxon>
        <taxon>Chelicerata</taxon>
        <taxon>Arachnida</taxon>
        <taxon>Araneae</taxon>
        <taxon>Araneomorphae</taxon>
        <taxon>Entelegynae</taxon>
        <taxon>Araneoidea</taxon>
        <taxon>Araneidae</taxon>
        <taxon>Caerostris</taxon>
    </lineage>
</organism>
<sequence length="85" mass="9758">MLTRIYIYTCFSHRHQNGKHALQHREIPLVPPLSVFITNMSITALSMMIGWNARFGSFICPSQILPLLCCSELSVARETKDMRSF</sequence>
<evidence type="ECO:0000313" key="2">
    <source>
        <dbReference type="EMBL" id="GIY56582.1"/>
    </source>
</evidence>